<dbReference type="EMBL" id="BRYB01000123">
    <property type="protein sequence ID" value="GMI23357.1"/>
    <property type="molecule type" value="Genomic_DNA"/>
</dbReference>
<evidence type="ECO:0000256" key="1">
    <source>
        <dbReference type="SAM" id="MobiDB-lite"/>
    </source>
</evidence>
<keyword evidence="3" id="KW-1185">Reference proteome</keyword>
<feature type="compositionally biased region" description="Gly residues" evidence="1">
    <location>
        <begin position="1"/>
        <end position="17"/>
    </location>
</feature>
<accession>A0ABQ6MBQ6</accession>
<evidence type="ECO:0000313" key="2">
    <source>
        <dbReference type="EMBL" id="GMI23357.1"/>
    </source>
</evidence>
<feature type="non-terminal residue" evidence="2">
    <location>
        <position position="1"/>
    </location>
</feature>
<feature type="compositionally biased region" description="Gly residues" evidence="1">
    <location>
        <begin position="65"/>
        <end position="74"/>
    </location>
</feature>
<gene>
    <name evidence="2" type="ORF">TeGR_g4160</name>
</gene>
<organism evidence="2 3">
    <name type="scientific">Tetraparma gracilis</name>
    <dbReference type="NCBI Taxonomy" id="2962635"/>
    <lineage>
        <taxon>Eukaryota</taxon>
        <taxon>Sar</taxon>
        <taxon>Stramenopiles</taxon>
        <taxon>Ochrophyta</taxon>
        <taxon>Bolidophyceae</taxon>
        <taxon>Parmales</taxon>
        <taxon>Triparmaceae</taxon>
        <taxon>Tetraparma</taxon>
    </lineage>
</organism>
<sequence length="74" mass="7029">GAGAKGGGKVGSDGGNTGLLDRPGAGRPGGTGFEGGSTPVRPEGGEGREVKLASDEDVERMKKLFGGGGGDGGE</sequence>
<comment type="caution">
    <text evidence="2">The sequence shown here is derived from an EMBL/GenBank/DDBJ whole genome shotgun (WGS) entry which is preliminary data.</text>
</comment>
<protein>
    <submittedName>
        <fullName evidence="2">Uncharacterized protein</fullName>
    </submittedName>
</protein>
<evidence type="ECO:0000313" key="3">
    <source>
        <dbReference type="Proteomes" id="UP001165060"/>
    </source>
</evidence>
<feature type="region of interest" description="Disordered" evidence="1">
    <location>
        <begin position="1"/>
        <end position="74"/>
    </location>
</feature>
<dbReference type="Proteomes" id="UP001165060">
    <property type="component" value="Unassembled WGS sequence"/>
</dbReference>
<name>A0ABQ6MBQ6_9STRA</name>
<feature type="compositionally biased region" description="Gly residues" evidence="1">
    <location>
        <begin position="26"/>
        <end position="35"/>
    </location>
</feature>
<proteinExistence type="predicted"/>
<feature type="compositionally biased region" description="Basic and acidic residues" evidence="1">
    <location>
        <begin position="43"/>
        <end position="62"/>
    </location>
</feature>
<reference evidence="2 3" key="1">
    <citation type="journal article" date="2023" name="Commun. Biol.">
        <title>Genome analysis of Parmales, the sister group of diatoms, reveals the evolutionary specialization of diatoms from phago-mixotrophs to photoautotrophs.</title>
        <authorList>
            <person name="Ban H."/>
            <person name="Sato S."/>
            <person name="Yoshikawa S."/>
            <person name="Yamada K."/>
            <person name="Nakamura Y."/>
            <person name="Ichinomiya M."/>
            <person name="Sato N."/>
            <person name="Blanc-Mathieu R."/>
            <person name="Endo H."/>
            <person name="Kuwata A."/>
            <person name="Ogata H."/>
        </authorList>
    </citation>
    <scope>NUCLEOTIDE SEQUENCE [LARGE SCALE GENOMIC DNA]</scope>
</reference>